<dbReference type="InParanoid" id="J3KE55"/>
<dbReference type="EMBL" id="GG704914">
    <property type="protein sequence ID" value="EAS33724.3"/>
    <property type="molecule type" value="Genomic_DNA"/>
</dbReference>
<dbReference type="VEuPathDB" id="FungiDB:CIMG_13382"/>
<organism evidence="1 2">
    <name type="scientific">Coccidioides immitis (strain RS)</name>
    <name type="common">Valley fever fungus</name>
    <dbReference type="NCBI Taxonomy" id="246410"/>
    <lineage>
        <taxon>Eukaryota</taxon>
        <taxon>Fungi</taxon>
        <taxon>Dikarya</taxon>
        <taxon>Ascomycota</taxon>
        <taxon>Pezizomycotina</taxon>
        <taxon>Eurotiomycetes</taxon>
        <taxon>Eurotiomycetidae</taxon>
        <taxon>Onygenales</taxon>
        <taxon>Onygenaceae</taxon>
        <taxon>Coccidioides</taxon>
    </lineage>
</organism>
<accession>J3KE55</accession>
<dbReference type="GeneID" id="24165009"/>
<protein>
    <submittedName>
        <fullName evidence="1">Uncharacterized protein</fullName>
    </submittedName>
</protein>
<gene>
    <name evidence="1" type="ORF">CIMG_13382</name>
</gene>
<reference evidence="2" key="2">
    <citation type="journal article" date="2010" name="Genome Res.">
        <title>Population genomic sequencing of Coccidioides fungi reveals recent hybridization and transposon control.</title>
        <authorList>
            <person name="Neafsey D.E."/>
            <person name="Barker B.M."/>
            <person name="Sharpton T.J."/>
            <person name="Stajich J.E."/>
            <person name="Park D.J."/>
            <person name="Whiston E."/>
            <person name="Hung C.-Y."/>
            <person name="McMahan C."/>
            <person name="White J."/>
            <person name="Sykes S."/>
            <person name="Heiman D."/>
            <person name="Young S."/>
            <person name="Zeng Q."/>
            <person name="Abouelleil A."/>
            <person name="Aftuck L."/>
            <person name="Bessette D."/>
            <person name="Brown A."/>
            <person name="FitzGerald M."/>
            <person name="Lui A."/>
            <person name="Macdonald J.P."/>
            <person name="Priest M."/>
            <person name="Orbach M.J."/>
            <person name="Galgiani J.N."/>
            <person name="Kirkland T.N."/>
            <person name="Cole G.T."/>
            <person name="Birren B.W."/>
            <person name="Henn M.R."/>
            <person name="Taylor J.W."/>
            <person name="Rounsley S.D."/>
        </authorList>
    </citation>
    <scope>GENOME REANNOTATION</scope>
    <source>
        <strain evidence="2">RS</strain>
    </source>
</reference>
<dbReference type="KEGG" id="cim:CIMG_13382"/>
<evidence type="ECO:0000313" key="2">
    <source>
        <dbReference type="Proteomes" id="UP000001261"/>
    </source>
</evidence>
<reference evidence="2" key="1">
    <citation type="journal article" date="2009" name="Genome Res.">
        <title>Comparative genomic analyses of the human fungal pathogens Coccidioides and their relatives.</title>
        <authorList>
            <person name="Sharpton T.J."/>
            <person name="Stajich J.E."/>
            <person name="Rounsley S.D."/>
            <person name="Gardner M.J."/>
            <person name="Wortman J.R."/>
            <person name="Jordar V.S."/>
            <person name="Maiti R."/>
            <person name="Kodira C.D."/>
            <person name="Neafsey D.E."/>
            <person name="Zeng Q."/>
            <person name="Hung C.-Y."/>
            <person name="McMahan C."/>
            <person name="Muszewska A."/>
            <person name="Grynberg M."/>
            <person name="Mandel M.A."/>
            <person name="Kellner E.M."/>
            <person name="Barker B.M."/>
            <person name="Galgiani J.N."/>
            <person name="Orbach M.J."/>
            <person name="Kirkland T.N."/>
            <person name="Cole G.T."/>
            <person name="Henn M.R."/>
            <person name="Birren B.W."/>
            <person name="Taylor J.W."/>
        </authorList>
    </citation>
    <scope>NUCLEOTIDE SEQUENCE [LARGE SCALE GENOMIC DNA]</scope>
    <source>
        <strain evidence="2">RS</strain>
    </source>
</reference>
<evidence type="ECO:0000313" key="1">
    <source>
        <dbReference type="EMBL" id="EAS33724.3"/>
    </source>
</evidence>
<dbReference type="Proteomes" id="UP000001261">
    <property type="component" value="Unassembled WGS sequence"/>
</dbReference>
<proteinExistence type="predicted"/>
<sequence>MCFLPLTRRKKPGRAWHLSGWLFGSGHTNRPFSAGLADLCGKEQTQEDHDWAHQVLGRGSRDHTAPMPVEEWPLVRFAAAFEGFELVGGGQDEAQDKGDPWKTRAYSVPKGYGYRDGAISGDKLNTVMETSTIAFKKIKAAEERETP</sequence>
<dbReference type="RefSeq" id="XP_001245307.2">
    <property type="nucleotide sequence ID" value="XM_001245306.2"/>
</dbReference>
<keyword evidence="2" id="KW-1185">Reference proteome</keyword>
<name>J3KE55_COCIM</name>
<dbReference type="AlphaFoldDB" id="J3KE55"/>